<dbReference type="Proteomes" id="UP001287286">
    <property type="component" value="Unassembled WGS sequence"/>
</dbReference>
<protein>
    <submittedName>
        <fullName evidence="1">Uncharacterized protein</fullName>
    </submittedName>
</protein>
<reference evidence="1 2" key="1">
    <citation type="journal article" date="2024" name="Microbiol. Resour. Announc.">
        <title>Genome annotations for the ascomycete fungi Trichoderma harzianum, Trichoderma aggressivum, and Purpureocillium lilacinum.</title>
        <authorList>
            <person name="Beijen E.P.W."/>
            <person name="Ohm R.A."/>
        </authorList>
    </citation>
    <scope>NUCLEOTIDE SEQUENCE [LARGE SCALE GENOMIC DNA]</scope>
    <source>
        <strain evidence="1 2">CBS 150709</strain>
    </source>
</reference>
<keyword evidence="2" id="KW-1185">Reference proteome</keyword>
<dbReference type="EMBL" id="JAWRVI010000140">
    <property type="protein sequence ID" value="KAK4074895.1"/>
    <property type="molecule type" value="Genomic_DNA"/>
</dbReference>
<sequence>MARLLEYVLYIDSTFVVDTEFCSIDLSKEQKEDILTLCKMHQSALRVVEQLLQTVHQAKKQRAHRALELKKADIKKRQFRRQIDEEDERRTRLMHGLEHERLQRDRVAAVLDQKLVEKNRLLRQLALIASKDCSAAGGDPETASWNDGEFDDDLETLSGQATKAPLCAIRGQGSVAVPEY</sequence>
<proteinExistence type="predicted"/>
<accession>A0ABR0BFZ1</accession>
<comment type="caution">
    <text evidence="1">The sequence shown here is derived from an EMBL/GenBank/DDBJ whole genome shotgun (WGS) entry which is preliminary data.</text>
</comment>
<evidence type="ECO:0000313" key="1">
    <source>
        <dbReference type="EMBL" id="KAK4074895.1"/>
    </source>
</evidence>
<organism evidence="1 2">
    <name type="scientific">Purpureocillium lilacinum</name>
    <name type="common">Paecilomyces lilacinus</name>
    <dbReference type="NCBI Taxonomy" id="33203"/>
    <lineage>
        <taxon>Eukaryota</taxon>
        <taxon>Fungi</taxon>
        <taxon>Dikarya</taxon>
        <taxon>Ascomycota</taxon>
        <taxon>Pezizomycotina</taxon>
        <taxon>Sordariomycetes</taxon>
        <taxon>Hypocreomycetidae</taxon>
        <taxon>Hypocreales</taxon>
        <taxon>Ophiocordycipitaceae</taxon>
        <taxon>Purpureocillium</taxon>
    </lineage>
</organism>
<evidence type="ECO:0000313" key="2">
    <source>
        <dbReference type="Proteomes" id="UP001287286"/>
    </source>
</evidence>
<name>A0ABR0BFZ1_PURLI</name>
<gene>
    <name evidence="1" type="ORF">Purlil1_12857</name>
</gene>